<protein>
    <recommendedName>
        <fullName evidence="3">HTH psq-type domain-containing protein</fullName>
    </recommendedName>
</protein>
<comment type="subcellular location">
    <subcellularLocation>
        <location evidence="1">Nucleus</location>
    </subcellularLocation>
</comment>
<gene>
    <name evidence="4" type="ORF">EEDITHA_LOCUS3054</name>
</gene>
<organism evidence="4 5">
    <name type="scientific">Euphydryas editha</name>
    <name type="common">Edith's checkerspot</name>
    <dbReference type="NCBI Taxonomy" id="104508"/>
    <lineage>
        <taxon>Eukaryota</taxon>
        <taxon>Metazoa</taxon>
        <taxon>Ecdysozoa</taxon>
        <taxon>Arthropoda</taxon>
        <taxon>Hexapoda</taxon>
        <taxon>Insecta</taxon>
        <taxon>Pterygota</taxon>
        <taxon>Neoptera</taxon>
        <taxon>Endopterygota</taxon>
        <taxon>Lepidoptera</taxon>
        <taxon>Glossata</taxon>
        <taxon>Ditrysia</taxon>
        <taxon>Papilionoidea</taxon>
        <taxon>Nymphalidae</taxon>
        <taxon>Nymphalinae</taxon>
        <taxon>Euphydryas</taxon>
    </lineage>
</organism>
<dbReference type="GO" id="GO:0005634">
    <property type="term" value="C:nucleus"/>
    <property type="evidence" value="ECO:0007669"/>
    <property type="project" value="UniProtKB-SubCell"/>
</dbReference>
<feature type="compositionally biased region" description="Basic residues" evidence="2">
    <location>
        <begin position="147"/>
        <end position="173"/>
    </location>
</feature>
<name>A0AAU9TLC7_EUPED</name>
<dbReference type="AlphaFoldDB" id="A0AAU9TLC7"/>
<dbReference type="InterPro" id="IPR007889">
    <property type="entry name" value="HTH_Psq"/>
</dbReference>
<dbReference type="Gene3D" id="1.10.10.60">
    <property type="entry name" value="Homeodomain-like"/>
    <property type="match status" value="1"/>
</dbReference>
<evidence type="ECO:0000256" key="2">
    <source>
        <dbReference type="SAM" id="MobiDB-lite"/>
    </source>
</evidence>
<feature type="compositionally biased region" description="Basic and acidic residues" evidence="2">
    <location>
        <begin position="114"/>
        <end position="128"/>
    </location>
</feature>
<evidence type="ECO:0000256" key="1">
    <source>
        <dbReference type="ARBA" id="ARBA00004123"/>
    </source>
</evidence>
<evidence type="ECO:0000313" key="5">
    <source>
        <dbReference type="Proteomes" id="UP001153954"/>
    </source>
</evidence>
<evidence type="ECO:0000313" key="4">
    <source>
        <dbReference type="EMBL" id="CAH2086717.1"/>
    </source>
</evidence>
<dbReference type="SUPFAM" id="SSF46689">
    <property type="entry name" value="Homeodomain-like"/>
    <property type="match status" value="1"/>
</dbReference>
<feature type="compositionally biased region" description="Basic and acidic residues" evidence="2">
    <location>
        <begin position="71"/>
        <end position="81"/>
    </location>
</feature>
<feature type="compositionally biased region" description="Polar residues" evidence="2">
    <location>
        <begin position="86"/>
        <end position="103"/>
    </location>
</feature>
<dbReference type="GO" id="GO:0003677">
    <property type="term" value="F:DNA binding"/>
    <property type="evidence" value="ECO:0007669"/>
    <property type="project" value="InterPro"/>
</dbReference>
<feature type="compositionally biased region" description="Basic and acidic residues" evidence="2">
    <location>
        <begin position="135"/>
        <end position="146"/>
    </location>
</feature>
<evidence type="ECO:0000259" key="3">
    <source>
        <dbReference type="Pfam" id="PF05225"/>
    </source>
</evidence>
<reference evidence="4" key="1">
    <citation type="submission" date="2022-03" db="EMBL/GenBank/DDBJ databases">
        <authorList>
            <person name="Tunstrom K."/>
        </authorList>
    </citation>
    <scope>NUCLEOTIDE SEQUENCE</scope>
</reference>
<keyword evidence="5" id="KW-1185">Reference proteome</keyword>
<sequence>MGRCYKRKTCRASWTAEALNEAMSKVTSKELGINKASREYGIPSRTLRRHLASGKGKGPLGRCPELSFEYEKKTSQCDARHGPSISIPNETSEPSSIESQKISYSYPKISDSSKSADEKKEMPSKENKQTPTQKTTKEKENHGEQTKKKKQVIKNKRKIGKNNQRKIKKKKRQPSYSSESQEEDIKIASSSDQTDVEENACVECLEDYNITKRQVDWIQCTRCLKWLH</sequence>
<feature type="region of interest" description="Disordered" evidence="2">
    <location>
        <begin position="71"/>
        <end position="196"/>
    </location>
</feature>
<comment type="caution">
    <text evidence="4">The sequence shown here is derived from an EMBL/GenBank/DDBJ whole genome shotgun (WGS) entry which is preliminary data.</text>
</comment>
<dbReference type="Pfam" id="PF05225">
    <property type="entry name" value="HTH_psq"/>
    <property type="match status" value="1"/>
</dbReference>
<accession>A0AAU9TLC7</accession>
<feature type="domain" description="HTH psq-type" evidence="3">
    <location>
        <begin position="16"/>
        <end position="51"/>
    </location>
</feature>
<proteinExistence type="predicted"/>
<dbReference type="EMBL" id="CAKOGL010000005">
    <property type="protein sequence ID" value="CAH2086717.1"/>
    <property type="molecule type" value="Genomic_DNA"/>
</dbReference>
<dbReference type="InterPro" id="IPR009057">
    <property type="entry name" value="Homeodomain-like_sf"/>
</dbReference>
<dbReference type="Proteomes" id="UP001153954">
    <property type="component" value="Unassembled WGS sequence"/>
</dbReference>